<proteinExistence type="inferred from homology"/>
<dbReference type="NCBIfam" id="TIGR01021">
    <property type="entry name" value="rpsE_bact"/>
    <property type="match status" value="1"/>
</dbReference>
<dbReference type="GO" id="GO:0009507">
    <property type="term" value="C:chloroplast"/>
    <property type="evidence" value="ECO:0007669"/>
    <property type="project" value="UniProtKB-SubCell"/>
</dbReference>
<dbReference type="PROSITE" id="PS50881">
    <property type="entry name" value="S5_DSRBD"/>
    <property type="match status" value="1"/>
</dbReference>
<evidence type="ECO:0000256" key="9">
    <source>
        <dbReference type="RuleBase" id="RU003823"/>
    </source>
</evidence>
<dbReference type="GO" id="GO:0015935">
    <property type="term" value="C:small ribosomal subunit"/>
    <property type="evidence" value="ECO:0007669"/>
    <property type="project" value="InterPro"/>
</dbReference>
<name>A0A2Z5ZA89_9STRA</name>
<dbReference type="GO" id="GO:0019843">
    <property type="term" value="F:rRNA binding"/>
    <property type="evidence" value="ECO:0007669"/>
    <property type="project" value="UniProtKB-KW"/>
</dbReference>
<dbReference type="GO" id="GO:0003735">
    <property type="term" value="F:structural constituent of ribosome"/>
    <property type="evidence" value="ECO:0007669"/>
    <property type="project" value="UniProtKB-UniRule"/>
</dbReference>
<dbReference type="InterPro" id="IPR000851">
    <property type="entry name" value="Ribosomal_uS5"/>
</dbReference>
<evidence type="ECO:0000256" key="7">
    <source>
        <dbReference type="ARBA" id="ARBA00035156"/>
    </source>
</evidence>
<dbReference type="PANTHER" id="PTHR48432">
    <property type="entry name" value="S5 DRBM DOMAIN-CONTAINING PROTEIN"/>
    <property type="match status" value="1"/>
</dbReference>
<dbReference type="Pfam" id="PF03719">
    <property type="entry name" value="Ribosomal_S5_C"/>
    <property type="match status" value="1"/>
</dbReference>
<dbReference type="GO" id="GO:0006412">
    <property type="term" value="P:translation"/>
    <property type="evidence" value="ECO:0007669"/>
    <property type="project" value="InterPro"/>
</dbReference>
<dbReference type="SUPFAM" id="SSF54211">
    <property type="entry name" value="Ribosomal protein S5 domain 2-like"/>
    <property type="match status" value="1"/>
</dbReference>
<dbReference type="InterPro" id="IPR005712">
    <property type="entry name" value="Ribosomal_uS5_bac-type"/>
</dbReference>
<keyword evidence="5 8" id="KW-0689">Ribosomal protein</keyword>
<evidence type="ECO:0000256" key="8">
    <source>
        <dbReference type="PROSITE-ProRule" id="PRU00268"/>
    </source>
</evidence>
<dbReference type="InterPro" id="IPR013810">
    <property type="entry name" value="Ribosomal_uS5_N"/>
</dbReference>
<dbReference type="FunFam" id="3.30.230.10:FF:000002">
    <property type="entry name" value="30S ribosomal protein S5"/>
    <property type="match status" value="1"/>
</dbReference>
<evidence type="ECO:0000313" key="11">
    <source>
        <dbReference type="EMBL" id="BBC77570.1"/>
    </source>
</evidence>
<dbReference type="InterPro" id="IPR020568">
    <property type="entry name" value="Ribosomal_Su5_D2-typ_SF"/>
</dbReference>
<dbReference type="InterPro" id="IPR014721">
    <property type="entry name" value="Ribsml_uS5_D2-typ_fold_subgr"/>
</dbReference>
<reference evidence="11" key="1">
    <citation type="submission" date="2018-02" db="EMBL/GenBank/DDBJ databases">
        <title>Evolution and diversity of non-photosynthetic diatom plastid genomes.</title>
        <authorList>
            <person name="Kamikawa R."/>
            <person name="Ishii K."/>
        </authorList>
    </citation>
    <scope>NUCLEOTIDE SEQUENCE</scope>
    <source>
        <strain evidence="11">PL1-4</strain>
    </source>
</reference>
<dbReference type="Gene3D" id="3.30.160.20">
    <property type="match status" value="1"/>
</dbReference>
<keyword evidence="11" id="KW-0934">Plastid</keyword>
<dbReference type="Pfam" id="PF00333">
    <property type="entry name" value="Ribosomal_S5"/>
    <property type="match status" value="1"/>
</dbReference>
<evidence type="ECO:0000259" key="10">
    <source>
        <dbReference type="PROSITE" id="PS50881"/>
    </source>
</evidence>
<evidence type="ECO:0000256" key="2">
    <source>
        <dbReference type="ARBA" id="ARBA00008945"/>
    </source>
</evidence>
<dbReference type="SUPFAM" id="SSF54768">
    <property type="entry name" value="dsRNA-binding domain-like"/>
    <property type="match status" value="1"/>
</dbReference>
<organism evidence="11">
    <name type="scientific">Nitzschia sp. PL1-4</name>
    <dbReference type="NCBI Taxonomy" id="2083272"/>
    <lineage>
        <taxon>Eukaryota</taxon>
        <taxon>Sar</taxon>
        <taxon>Stramenopiles</taxon>
        <taxon>Ochrophyta</taxon>
        <taxon>Bacillariophyta</taxon>
        <taxon>Bacillariophyceae</taxon>
        <taxon>Bacillariophycidae</taxon>
        <taxon>Bacillariales</taxon>
        <taxon>Bacillariaceae</taxon>
        <taxon>Nitzschia</taxon>
    </lineage>
</organism>
<gene>
    <name evidence="11" type="primary">rps5</name>
</gene>
<feature type="domain" description="S5 DRBM" evidence="10">
    <location>
        <begin position="21"/>
        <end position="84"/>
    </location>
</feature>
<evidence type="ECO:0000256" key="4">
    <source>
        <dbReference type="ARBA" id="ARBA00022884"/>
    </source>
</evidence>
<sequence>MNKLSKINNNIKKLNLKKLKLKERIIRITRVSKVTKGGKRINFQAVIALGNEKGKIGIGIAKAKDTRDAIEKAKTNGYKTIINFPVTKSLSINHSIIGEYKSSKILVKPAKPGSGILAGGSARIILEVAGIKNVVAKQFGSNNRLNNAYALFNALKDSIKKLRIDKLRRLNN</sequence>
<evidence type="ECO:0000256" key="6">
    <source>
        <dbReference type="ARBA" id="ARBA00023274"/>
    </source>
</evidence>
<keyword evidence="4" id="KW-0694">RNA-binding</keyword>
<protein>
    <recommendedName>
        <fullName evidence="7">Small ribosomal subunit protein uS5c</fullName>
    </recommendedName>
</protein>
<keyword evidence="3" id="KW-0699">rRNA-binding</keyword>
<keyword evidence="6 8" id="KW-0687">Ribonucleoprotein</keyword>
<evidence type="ECO:0000256" key="3">
    <source>
        <dbReference type="ARBA" id="ARBA00022730"/>
    </source>
</evidence>
<dbReference type="Gene3D" id="3.30.230.10">
    <property type="match status" value="1"/>
</dbReference>
<accession>A0A2Z5ZA89</accession>
<evidence type="ECO:0000256" key="5">
    <source>
        <dbReference type="ARBA" id="ARBA00022980"/>
    </source>
</evidence>
<comment type="similarity">
    <text evidence="2 9">Belongs to the universal ribosomal protein uS5 family.</text>
</comment>
<dbReference type="AlphaFoldDB" id="A0A2Z5ZA89"/>
<evidence type="ECO:0000256" key="1">
    <source>
        <dbReference type="ARBA" id="ARBA00004229"/>
    </source>
</evidence>
<dbReference type="EMBL" id="AP018506">
    <property type="protein sequence ID" value="BBC77570.1"/>
    <property type="molecule type" value="Genomic_DNA"/>
</dbReference>
<comment type="subcellular location">
    <subcellularLocation>
        <location evidence="1">Plastid</location>
        <location evidence="1">Chloroplast</location>
    </subcellularLocation>
</comment>
<geneLocation type="plastid" evidence="11"/>
<dbReference type="InterPro" id="IPR005324">
    <property type="entry name" value="Ribosomal_uS5_C"/>
</dbReference>
<dbReference type="PANTHER" id="PTHR48432:SF1">
    <property type="entry name" value="S5 DRBM DOMAIN-CONTAINING PROTEIN"/>
    <property type="match status" value="1"/>
</dbReference>